<dbReference type="Pfam" id="PF09651">
    <property type="entry name" value="Cas_APE2256"/>
    <property type="match status" value="1"/>
</dbReference>
<gene>
    <name evidence="2" type="ORF">QID03_13310</name>
</gene>
<accession>A0ABT6Y256</accession>
<dbReference type="RefSeq" id="WP_283204539.1">
    <property type="nucleotide sequence ID" value="NZ_JASGCB010000034.1"/>
</dbReference>
<name>A0ABT6Y256_ALISE</name>
<protein>
    <recommendedName>
        <fullName evidence="1">CRISPR system ring nuclease SSO1393-like domain-containing protein</fullName>
    </recommendedName>
</protein>
<dbReference type="InterPro" id="IPR013442">
    <property type="entry name" value="SSO1393-like"/>
</dbReference>
<proteinExistence type="predicted"/>
<dbReference type="Proteomes" id="UP001529245">
    <property type="component" value="Unassembled WGS sequence"/>
</dbReference>
<feature type="domain" description="CRISPR system ring nuclease SSO1393-like" evidence="1">
    <location>
        <begin position="60"/>
        <end position="180"/>
    </location>
</feature>
<reference evidence="2 3" key="1">
    <citation type="submission" date="2023-04" db="EMBL/GenBank/DDBJ databases">
        <title>A. sendaiensis sub sp. chiapanensis a novel subspecie with specific adaptation in bacterial cell wall isolated from an active volcano.</title>
        <authorList>
            <person name="Alvarez Gutierrez P.E."/>
            <person name="Ortiz Cortes L.Y."/>
        </authorList>
    </citation>
    <scope>NUCLEOTIDE SEQUENCE [LARGE SCALE GENOMIC DNA]</scope>
    <source>
        <strain evidence="2 3">PA2</strain>
    </source>
</reference>
<evidence type="ECO:0000313" key="2">
    <source>
        <dbReference type="EMBL" id="MDI9261137.1"/>
    </source>
</evidence>
<dbReference type="EMBL" id="JASGCB010000034">
    <property type="protein sequence ID" value="MDI9261137.1"/>
    <property type="molecule type" value="Genomic_DNA"/>
</dbReference>
<organism evidence="2 3">
    <name type="scientific">Alicyclobacillus sendaiensis PA2</name>
    <dbReference type="NCBI Taxonomy" id="3029425"/>
    <lineage>
        <taxon>Bacteria</taxon>
        <taxon>Bacillati</taxon>
        <taxon>Bacillota</taxon>
        <taxon>Bacilli</taxon>
        <taxon>Bacillales</taxon>
        <taxon>Alicyclobacillaceae</taxon>
        <taxon>Alicyclobacillus</taxon>
    </lineage>
</organism>
<evidence type="ECO:0000313" key="3">
    <source>
        <dbReference type="Proteomes" id="UP001529245"/>
    </source>
</evidence>
<comment type="caution">
    <text evidence="2">The sequence shown here is derived from an EMBL/GenBank/DDBJ whole genome shotgun (WGS) entry which is preliminary data.</text>
</comment>
<keyword evidence="3" id="KW-1185">Reference proteome</keyword>
<sequence length="364" mass="42050">MPKRRRLISVVGVSAWNGIPKEQWGERAYAQLVANLTAYPDRSVEMSIYRGAQNLPTYQKDYIEHHLLVPDSHEAVLAAKAIQQVTEEQGGECIFNERQDRIQGLDPYHSMAFLRKGLPSFLERIHKIVDEEFPNDPNDPTVLINVTSGYKAITPYTSAMAFIYRLPLIYKYEQSSSILVMHPLPFELDTRVVEANYEVFAHLRYGANVGEWKDRAEYQSLLQLGYIDEVEDVCALNGTGSLLLFAFEHDAAVVDMTKEVKEAVMNSSELRDRIFKFARDPQLRESKTELKNGHFVFDDGDNPYRLFYEKGVVQRIYAAYANHDEYERQLRRPKAPRYAYERVKVFRTGDGYDVEELWSPSVRS</sequence>
<dbReference type="Gene3D" id="3.40.50.10770">
    <property type="entry name" value="Hypothetical protein VC1899 like domain (Restriction endonuclease-like)"/>
    <property type="match status" value="1"/>
</dbReference>
<evidence type="ECO:0000259" key="1">
    <source>
        <dbReference type="Pfam" id="PF09651"/>
    </source>
</evidence>